<organism evidence="3 5">
    <name type="scientific">Chrysochromulina tobinii</name>
    <dbReference type="NCBI Taxonomy" id="1460289"/>
    <lineage>
        <taxon>Eukaryota</taxon>
        <taxon>Haptista</taxon>
        <taxon>Haptophyta</taxon>
        <taxon>Prymnesiophyceae</taxon>
        <taxon>Prymnesiales</taxon>
        <taxon>Chrysochromulinaceae</taxon>
        <taxon>Chrysochromulina</taxon>
    </lineage>
</organism>
<dbReference type="InterPro" id="IPR008395">
    <property type="entry name" value="Agenet-like_dom"/>
</dbReference>
<comment type="caution">
    <text evidence="3">The sequence shown here is derived from an EMBL/GenBank/DDBJ whole genome shotgun (WGS) entry which is preliminary data.</text>
</comment>
<dbReference type="EMBL" id="JWZX01003046">
    <property type="protein sequence ID" value="KOO24843.1"/>
    <property type="molecule type" value="Genomic_DNA"/>
</dbReference>
<sequence>MAESSAESMQIEPPPDAAPRAEGAEALTSPAAFPIPVLPAEGPPVAVGDHMELTSLDEGLIGSWYAVEIVEVEQEGEADVGAGKPAGPRALVTYTAYPDQDQEWVELSYENGWWEVQYLGRSGATLRVHAVRYGKVHEVGAALLRPGWQHRASDDEWTLMLGGVTLKAAAVQAGDLYTLTEDGVPDKVLSVSRQPAPGWNTAEVLKVNDDSTLLVAYLANAAEPPNVTVEVANVAEEEGNTNQVSWKPAEVVAVLGGGRFRAMVNGEEDFIEEFGMEDERKEWRKVPPSDIPRVQKANEAAKKKRKSTAGAGGAEDDEPLKKKVPTVPAFRFGFGMEVEVRGVEVGYEGSWYSAEVLAAKEADFATVVYDELFEAPTASTQAKEEVNHF</sequence>
<feature type="region of interest" description="Disordered" evidence="1">
    <location>
        <begin position="1"/>
        <end position="26"/>
    </location>
</feature>
<reference evidence="5" key="2">
    <citation type="journal article" date="2015" name="PLoS Genet.">
        <title>Genome Sequence and Transcriptome Analyses of Chrysochromulina tobin: Metabolic Tools for Enhanced Algal Fitness in the Prominent Order Prymnesiales (Haptophyceae).</title>
        <authorList>
            <person name="Hovde B.T."/>
            <person name="Deodato C.R."/>
            <person name="Hunsperger H.M."/>
            <person name="Ryken S.A."/>
            <person name="Yost W."/>
            <person name="Jha R.K."/>
            <person name="Patterson J."/>
            <person name="Monnat R.J. Jr."/>
            <person name="Barlow S.B."/>
            <person name="Starkenburg S.R."/>
            <person name="Cattolico R.A."/>
        </authorList>
    </citation>
    <scope>NUCLEOTIDE SEQUENCE</scope>
    <source>
        <strain evidence="5">CCMP291</strain>
    </source>
</reference>
<feature type="domain" description="Agenet-like" evidence="2">
    <location>
        <begin position="335"/>
        <end position="386"/>
    </location>
</feature>
<evidence type="ECO:0000313" key="5">
    <source>
        <dbReference type="Proteomes" id="UP000037460"/>
    </source>
</evidence>
<dbReference type="Proteomes" id="UP000037460">
    <property type="component" value="Unassembled WGS sequence"/>
</dbReference>
<feature type="region of interest" description="Disordered" evidence="1">
    <location>
        <begin position="281"/>
        <end position="320"/>
    </location>
</feature>
<keyword evidence="5" id="KW-1185">Reference proteome</keyword>
<accession>A0A0M0JF20</accession>
<reference evidence="3" key="1">
    <citation type="submission" date="2014-12" db="EMBL/GenBank/DDBJ databases">
        <title>Draft genome of the oleaginous, mixotrophic haptophyte, Chrysochromulina tobin.</title>
        <authorList>
            <person name="Hovde B.T."/>
            <person name="Starkenburg S.R."/>
            <person name="Cattolico R.A."/>
        </authorList>
    </citation>
    <scope>NUCLEOTIDE SEQUENCE</scope>
    <source>
        <strain evidence="3">CCMP291</strain>
    </source>
</reference>
<protein>
    <recommendedName>
        <fullName evidence="2">Agenet-like domain-containing protein</fullName>
    </recommendedName>
</protein>
<evidence type="ECO:0000313" key="4">
    <source>
        <dbReference type="EMBL" id="KOO28363.1"/>
    </source>
</evidence>
<proteinExistence type="predicted"/>
<name>A0A0M0JF20_9EUKA</name>
<dbReference type="PANTHER" id="PTHR31917:SF147">
    <property type="entry name" value="AGENET DOMAIN-CONTAINING PROTEIN"/>
    <property type="match status" value="1"/>
</dbReference>
<evidence type="ECO:0000259" key="2">
    <source>
        <dbReference type="Pfam" id="PF05641"/>
    </source>
</evidence>
<dbReference type="AlphaFoldDB" id="A0A0M0JF20"/>
<evidence type="ECO:0000313" key="3">
    <source>
        <dbReference type="EMBL" id="KOO24843.1"/>
    </source>
</evidence>
<dbReference type="Pfam" id="PF05641">
    <property type="entry name" value="Agenet"/>
    <property type="match status" value="1"/>
</dbReference>
<dbReference type="OrthoDB" id="2020707at2759"/>
<dbReference type="EMBL" id="JWZX01002579">
    <property type="protein sequence ID" value="KOO28363.1"/>
    <property type="molecule type" value="Genomic_DNA"/>
</dbReference>
<gene>
    <name evidence="4" type="ORF">Ctob_008341</name>
    <name evidence="3" type="ORF">Ctob_008615</name>
</gene>
<evidence type="ECO:0000256" key="1">
    <source>
        <dbReference type="SAM" id="MobiDB-lite"/>
    </source>
</evidence>
<dbReference type="PANTHER" id="PTHR31917">
    <property type="entry name" value="AGENET DOMAIN-CONTAINING PROTEIN-RELATED"/>
    <property type="match status" value="1"/>
</dbReference>